<sequence length="160" mass="17688">MAFIPPATSSRTPFVRTNEKVMDSNTWTAATTPRVMGTNPRELGTNPRARGTNPRALGANPRALGTNPRPIGTNPKAVYSTIKTETSQITQLAEKIRPPFGVPRKRVWPKDMLPVDEFPGLGPSTQALSLELLEQVEAQIRDQESRSKRGSTRNDEVRKI</sequence>
<accession>A0AA39CK41</accession>
<name>A0AA39CK41_9EURO</name>
<proteinExistence type="predicted"/>
<comment type="caution">
    <text evidence="2">The sequence shown here is derived from an EMBL/GenBank/DDBJ whole genome shotgun (WGS) entry which is preliminary data.</text>
</comment>
<evidence type="ECO:0000256" key="1">
    <source>
        <dbReference type="SAM" id="MobiDB-lite"/>
    </source>
</evidence>
<reference evidence="2" key="1">
    <citation type="submission" date="2022-10" db="EMBL/GenBank/DDBJ databases">
        <title>Culturing micro-colonial fungi from biological soil crusts in the Mojave desert and describing Neophaeococcomyces mojavensis, and introducing the new genera and species Taxawa tesnikishii.</title>
        <authorList>
            <person name="Kurbessoian T."/>
            <person name="Stajich J.E."/>
        </authorList>
    </citation>
    <scope>NUCLEOTIDE SEQUENCE</scope>
    <source>
        <strain evidence="2">TK_41</strain>
    </source>
</reference>
<organism evidence="2 3">
    <name type="scientific">Cladophialophora chaetospira</name>
    <dbReference type="NCBI Taxonomy" id="386627"/>
    <lineage>
        <taxon>Eukaryota</taxon>
        <taxon>Fungi</taxon>
        <taxon>Dikarya</taxon>
        <taxon>Ascomycota</taxon>
        <taxon>Pezizomycotina</taxon>
        <taxon>Eurotiomycetes</taxon>
        <taxon>Chaetothyriomycetidae</taxon>
        <taxon>Chaetothyriales</taxon>
        <taxon>Herpotrichiellaceae</taxon>
        <taxon>Cladophialophora</taxon>
    </lineage>
</organism>
<gene>
    <name evidence="2" type="ORF">H2200_004361</name>
</gene>
<feature type="region of interest" description="Disordered" evidence="1">
    <location>
        <begin position="31"/>
        <end position="75"/>
    </location>
</feature>
<evidence type="ECO:0000313" key="3">
    <source>
        <dbReference type="Proteomes" id="UP001172673"/>
    </source>
</evidence>
<feature type="region of interest" description="Disordered" evidence="1">
    <location>
        <begin position="140"/>
        <end position="160"/>
    </location>
</feature>
<evidence type="ECO:0000313" key="2">
    <source>
        <dbReference type="EMBL" id="KAJ9611178.1"/>
    </source>
</evidence>
<keyword evidence="3" id="KW-1185">Reference proteome</keyword>
<dbReference type="AlphaFoldDB" id="A0AA39CK41"/>
<protein>
    <submittedName>
        <fullName evidence="2">Uncharacterized protein</fullName>
    </submittedName>
</protein>
<dbReference type="EMBL" id="JAPDRK010000006">
    <property type="protein sequence ID" value="KAJ9611178.1"/>
    <property type="molecule type" value="Genomic_DNA"/>
</dbReference>
<dbReference type="Proteomes" id="UP001172673">
    <property type="component" value="Unassembled WGS sequence"/>
</dbReference>